<comment type="caution">
    <text evidence="1">The sequence shown here is derived from an EMBL/GenBank/DDBJ whole genome shotgun (WGS) entry which is preliminary data.</text>
</comment>
<accession>A0A927MHW5</accession>
<keyword evidence="1" id="KW-0223">Dioxygenase</keyword>
<dbReference type="AlphaFoldDB" id="A0A927MHW5"/>
<name>A0A927MHW5_9BACL</name>
<evidence type="ECO:0000313" key="1">
    <source>
        <dbReference type="EMBL" id="MBE1554173.1"/>
    </source>
</evidence>
<dbReference type="Gene3D" id="2.60.120.10">
    <property type="entry name" value="Jelly Rolls"/>
    <property type="match status" value="1"/>
</dbReference>
<dbReference type="InterPro" id="IPR014710">
    <property type="entry name" value="RmlC-like_jellyroll"/>
</dbReference>
<dbReference type="GO" id="GO:0051213">
    <property type="term" value="F:dioxygenase activity"/>
    <property type="evidence" value="ECO:0007669"/>
    <property type="project" value="UniProtKB-KW"/>
</dbReference>
<protein>
    <submittedName>
        <fullName evidence="1">Quercetin dioxygenase-like cupin family protein</fullName>
    </submittedName>
</protein>
<sequence length="120" mass="13348">MEIYGFDKEVGTHISKFNSDFIISRIIKTTMPAHIGCMHLEASGIIGYHQAVVPQLVVIVNGEGWVRGEGDTNIFVKKGDVVFWKKGEWHETTTDMGLTAIVIESEELNPSSLMTLKVNN</sequence>
<dbReference type="Proteomes" id="UP000658225">
    <property type="component" value="Unassembled WGS sequence"/>
</dbReference>
<reference evidence="1" key="1">
    <citation type="submission" date="2020-10" db="EMBL/GenBank/DDBJ databases">
        <title>Genomic Encyclopedia of Type Strains, Phase IV (KMG-IV): sequencing the most valuable type-strain genomes for metagenomic binning, comparative biology and taxonomic classification.</title>
        <authorList>
            <person name="Goeker M."/>
        </authorList>
    </citation>
    <scope>NUCLEOTIDE SEQUENCE</scope>
    <source>
        <strain evidence="1">DSM 13886</strain>
    </source>
</reference>
<dbReference type="SUPFAM" id="SSF51182">
    <property type="entry name" value="RmlC-like cupins"/>
    <property type="match status" value="1"/>
</dbReference>
<proteinExistence type="predicted"/>
<organism evidence="1 2">
    <name type="scientific">Sporosarcina limicola</name>
    <dbReference type="NCBI Taxonomy" id="34101"/>
    <lineage>
        <taxon>Bacteria</taxon>
        <taxon>Bacillati</taxon>
        <taxon>Bacillota</taxon>
        <taxon>Bacilli</taxon>
        <taxon>Bacillales</taxon>
        <taxon>Caryophanaceae</taxon>
        <taxon>Sporosarcina</taxon>
    </lineage>
</organism>
<dbReference type="InterPro" id="IPR011051">
    <property type="entry name" value="RmlC_Cupin_sf"/>
</dbReference>
<dbReference type="EMBL" id="JADBEL010000005">
    <property type="protein sequence ID" value="MBE1554173.1"/>
    <property type="molecule type" value="Genomic_DNA"/>
</dbReference>
<evidence type="ECO:0000313" key="2">
    <source>
        <dbReference type="Proteomes" id="UP000658225"/>
    </source>
</evidence>
<gene>
    <name evidence="1" type="ORF">H4683_001248</name>
</gene>
<keyword evidence="1" id="KW-0560">Oxidoreductase</keyword>
<dbReference type="RefSeq" id="WP_192597975.1">
    <property type="nucleotide sequence ID" value="NZ_JADBEL010000005.1"/>
</dbReference>
<keyword evidence="2" id="KW-1185">Reference proteome</keyword>